<dbReference type="PROSITE" id="PS51203">
    <property type="entry name" value="CS"/>
    <property type="match status" value="1"/>
</dbReference>
<dbReference type="OrthoDB" id="428655at2759"/>
<name>G4TL90_SERID</name>
<gene>
    <name evidence="7" type="ORF">PIIN_06019</name>
</gene>
<organism evidence="7 8">
    <name type="scientific">Serendipita indica (strain DSM 11827)</name>
    <name type="common">Root endophyte fungus</name>
    <name type="synonym">Piriformospora indica</name>
    <dbReference type="NCBI Taxonomy" id="1109443"/>
    <lineage>
        <taxon>Eukaryota</taxon>
        <taxon>Fungi</taxon>
        <taxon>Dikarya</taxon>
        <taxon>Basidiomycota</taxon>
        <taxon>Agaricomycotina</taxon>
        <taxon>Agaricomycetes</taxon>
        <taxon>Sebacinales</taxon>
        <taxon>Serendipitaceae</taxon>
        <taxon>Serendipita</taxon>
    </lineage>
</organism>
<evidence type="ECO:0000256" key="1">
    <source>
        <dbReference type="ARBA" id="ARBA00004123"/>
    </source>
</evidence>
<dbReference type="InterPro" id="IPR037895">
    <property type="entry name" value="NUDCD1"/>
</dbReference>
<evidence type="ECO:0000256" key="4">
    <source>
        <dbReference type="ARBA" id="ARBA00022490"/>
    </source>
</evidence>
<evidence type="ECO:0000313" key="7">
    <source>
        <dbReference type="EMBL" id="CCA72083.1"/>
    </source>
</evidence>
<dbReference type="PANTHER" id="PTHR21664">
    <property type="entry name" value="CHRONIC MYELOGENOUS LEUKEMIA TUMOR ANTIGEN 66"/>
    <property type="match status" value="1"/>
</dbReference>
<dbReference type="SUPFAM" id="SSF49764">
    <property type="entry name" value="HSP20-like chaperones"/>
    <property type="match status" value="1"/>
</dbReference>
<dbReference type="AlphaFoldDB" id="G4TL90"/>
<dbReference type="GO" id="GO:0005634">
    <property type="term" value="C:nucleus"/>
    <property type="evidence" value="ECO:0007669"/>
    <property type="project" value="UniProtKB-SubCell"/>
</dbReference>
<accession>G4TL90</accession>
<dbReference type="Pfam" id="PF04969">
    <property type="entry name" value="CS"/>
    <property type="match status" value="1"/>
</dbReference>
<keyword evidence="4" id="KW-0963">Cytoplasm</keyword>
<dbReference type="Gene3D" id="2.60.40.790">
    <property type="match status" value="1"/>
</dbReference>
<dbReference type="GO" id="GO:0005737">
    <property type="term" value="C:cytoplasm"/>
    <property type="evidence" value="ECO:0007669"/>
    <property type="project" value="UniProtKB-SubCell"/>
</dbReference>
<dbReference type="Proteomes" id="UP000007148">
    <property type="component" value="Unassembled WGS sequence"/>
</dbReference>
<dbReference type="eggNOG" id="KOG4379">
    <property type="taxonomic scope" value="Eukaryota"/>
</dbReference>
<dbReference type="InParanoid" id="G4TL90"/>
<dbReference type="OMA" id="DTRFVHH"/>
<feature type="domain" description="CS" evidence="6">
    <location>
        <begin position="313"/>
        <end position="414"/>
    </location>
</feature>
<dbReference type="PANTHER" id="PTHR21664:SF1">
    <property type="entry name" value="NUDC DOMAIN-CONTAINING PROTEIN 1"/>
    <property type="match status" value="1"/>
</dbReference>
<evidence type="ECO:0000313" key="8">
    <source>
        <dbReference type="Proteomes" id="UP000007148"/>
    </source>
</evidence>
<dbReference type="InterPro" id="IPR008978">
    <property type="entry name" value="HSP20-like_chaperone"/>
</dbReference>
<protein>
    <recommendedName>
        <fullName evidence="3">NudC domain-containing protein 1</fullName>
    </recommendedName>
</protein>
<comment type="caution">
    <text evidence="7">The sequence shown here is derived from an EMBL/GenBank/DDBJ whole genome shotgun (WGS) entry which is preliminary data.</text>
</comment>
<keyword evidence="8" id="KW-1185">Reference proteome</keyword>
<evidence type="ECO:0000256" key="2">
    <source>
        <dbReference type="ARBA" id="ARBA00004496"/>
    </source>
</evidence>
<comment type="subcellular location">
    <subcellularLocation>
        <location evidence="2">Cytoplasm</location>
    </subcellularLocation>
    <subcellularLocation>
        <location evidence="1">Nucleus</location>
    </subcellularLocation>
</comment>
<sequence length="645" mass="70496">MGRGSTVNDGAEVKLDPNYFCTRAPAVVANIHNKMAFTVKRTLMNPKFDGYKLAALSEADVVHALLLPADGLSQATVAAGAYLSFQEVQNRIRHNHLSPGIGSQGSATLGYIDKAGIFTIIEIDRSTLTVRFRSVFEIPQVIRSSQRGSEYPVAICAAPDIWVISDGGGQLFVVRTPQTADQAELLAQHDYIVDNEPKPCRMHAACMRNESILIIVSSRGQVEKAASGRPSLTFHLATLRILIPDGPPMDTRSSPVEILWTKRSTDIPSYVSSIADNWLICAGSTFEDVLDPIVVPMEGVPMVTLPDTQPTGKPPPPYSWTQTNDSLTIAIPLPSTTPKSHIHVSIAPKYLSVLIKDAEDSPFPIPRYAMKELWDHIDKETSLWTWDKQGERTVGLLTLHLEKKNEGTKWPHVFAHDGTNPDSEEVPETVDPSEMWKIREALEKYTSDLQGNGEFGTEMPSLAAGELDPSVDTEVGRRMTVSYFDVLTGQEASPHSAYEEILAFPIPSTISTLSSETDARSMVIKRGIDGLLFEGPVVPTVEPWEHTTTFPALGFVLASKRDLRYAFHLGKAAIVALESGGKDVNPNMYIYYAAKGAPNARQSVVRLGRDGSAGSLVGVALVETEKGLVLVGLRERELVLVCDFL</sequence>
<dbReference type="CDD" id="cd06467">
    <property type="entry name" value="p23_NUDC_like"/>
    <property type="match status" value="1"/>
</dbReference>
<proteinExistence type="predicted"/>
<keyword evidence="5" id="KW-0539">Nucleus</keyword>
<evidence type="ECO:0000256" key="5">
    <source>
        <dbReference type="ARBA" id="ARBA00023242"/>
    </source>
</evidence>
<dbReference type="HOGENOM" id="CLU_021382_0_0_1"/>
<dbReference type="InterPro" id="IPR007052">
    <property type="entry name" value="CS_dom"/>
</dbReference>
<evidence type="ECO:0000256" key="3">
    <source>
        <dbReference type="ARBA" id="ARBA00018915"/>
    </source>
</evidence>
<reference evidence="7 8" key="1">
    <citation type="journal article" date="2011" name="PLoS Pathog.">
        <title>Endophytic Life Strategies Decoded by Genome and Transcriptome Analyses of the Mutualistic Root Symbiont Piriformospora indica.</title>
        <authorList>
            <person name="Zuccaro A."/>
            <person name="Lahrmann U."/>
            <person name="Guldener U."/>
            <person name="Langen G."/>
            <person name="Pfiffi S."/>
            <person name="Biedenkopf D."/>
            <person name="Wong P."/>
            <person name="Samans B."/>
            <person name="Grimm C."/>
            <person name="Basiewicz M."/>
            <person name="Murat C."/>
            <person name="Martin F."/>
            <person name="Kogel K.H."/>
        </authorList>
    </citation>
    <scope>NUCLEOTIDE SEQUENCE [LARGE SCALE GENOMIC DNA]</scope>
    <source>
        <strain evidence="7 8">DSM 11827</strain>
    </source>
</reference>
<dbReference type="EMBL" id="CAFZ01000147">
    <property type="protein sequence ID" value="CCA72083.1"/>
    <property type="molecule type" value="Genomic_DNA"/>
</dbReference>
<evidence type="ECO:0000259" key="6">
    <source>
        <dbReference type="PROSITE" id="PS51203"/>
    </source>
</evidence>
<dbReference type="STRING" id="1109443.G4TL90"/>